<dbReference type="Pfam" id="PF13558">
    <property type="entry name" value="SbcC_Walker_B"/>
    <property type="match status" value="1"/>
</dbReference>
<keyword evidence="2" id="KW-1185">Reference proteome</keyword>
<accession>A0ABU8E1F5</accession>
<dbReference type="Proteomes" id="UP001361570">
    <property type="component" value="Unassembled WGS sequence"/>
</dbReference>
<comment type="caution">
    <text evidence="1">The sequence shown here is derived from an EMBL/GenBank/DDBJ whole genome shotgun (WGS) entry which is preliminary data.</text>
</comment>
<dbReference type="RefSeq" id="WP_336406212.1">
    <property type="nucleotide sequence ID" value="NZ_JBAPLU010000035.1"/>
</dbReference>
<reference evidence="1 2" key="1">
    <citation type="submission" date="2024-03" db="EMBL/GenBank/DDBJ databases">
        <title>Draft genome sequence of Klenkia sp. LSe6-5.</title>
        <authorList>
            <person name="Duangmal K."/>
            <person name="Chantavorakit T."/>
        </authorList>
    </citation>
    <scope>NUCLEOTIDE SEQUENCE [LARGE SCALE GENOMIC DNA]</scope>
    <source>
        <strain evidence="1 2">LSe6-5</strain>
    </source>
</reference>
<dbReference type="EMBL" id="JBAPLU010000035">
    <property type="protein sequence ID" value="MEI4274097.1"/>
    <property type="molecule type" value="Genomic_DNA"/>
</dbReference>
<gene>
    <name evidence="1" type="ORF">TEK04_20425</name>
</gene>
<protein>
    <submittedName>
        <fullName evidence="1">SbcC/MukB-like Walker B domain-containing protein</fullName>
    </submittedName>
</protein>
<proteinExistence type="predicted"/>
<organism evidence="1 2">
    <name type="scientific">Klenkia sesuvii</name>
    <dbReference type="NCBI Taxonomy" id="3103137"/>
    <lineage>
        <taxon>Bacteria</taxon>
        <taxon>Bacillati</taxon>
        <taxon>Actinomycetota</taxon>
        <taxon>Actinomycetes</taxon>
        <taxon>Geodermatophilales</taxon>
        <taxon>Geodermatophilaceae</taxon>
        <taxon>Klenkia</taxon>
    </lineage>
</organism>
<sequence>MSPIRAAVPDGAYSEAKFHQVRALVERFRGREGSSDADKVWTARVTDVRNWVVFSAVERWRDTGEAFETYTDSGGKSGGQKEKLAYTVLAASLAYQFKLDWAAATSKSFQMAVIDEAFGRGSDESTRYALALFRRLGLQLVVVTPLQKIHTIEPAVSAVGFVDNPTGAGSRMHTMTVEEYRAGRAAHLAAKPS</sequence>
<evidence type="ECO:0000313" key="1">
    <source>
        <dbReference type="EMBL" id="MEI4274097.1"/>
    </source>
</evidence>
<name>A0ABU8E1F5_9ACTN</name>
<evidence type="ECO:0000313" key="2">
    <source>
        <dbReference type="Proteomes" id="UP001361570"/>
    </source>
</evidence>